<reference evidence="11 12" key="1">
    <citation type="submission" date="2017-04" db="EMBL/GenBank/DDBJ databases">
        <authorList>
            <person name="Afonso C.L."/>
            <person name="Miller P.J."/>
            <person name="Scott M.A."/>
            <person name="Spackman E."/>
            <person name="Goraichik I."/>
            <person name="Dimitrov K.M."/>
            <person name="Suarez D.L."/>
            <person name="Swayne D.E."/>
        </authorList>
    </citation>
    <scope>NUCLEOTIDE SEQUENCE [LARGE SCALE GENOMIC DNA]</scope>
    <source>
        <strain evidence="11 12">DSM 5090</strain>
    </source>
</reference>
<evidence type="ECO:0000256" key="2">
    <source>
        <dbReference type="ARBA" id="ARBA00004193"/>
    </source>
</evidence>
<dbReference type="InterPro" id="IPR039424">
    <property type="entry name" value="SBP_5"/>
</dbReference>
<organism evidence="11 12">
    <name type="scientific">Sporomusa malonica</name>
    <dbReference type="NCBI Taxonomy" id="112901"/>
    <lineage>
        <taxon>Bacteria</taxon>
        <taxon>Bacillati</taxon>
        <taxon>Bacillota</taxon>
        <taxon>Negativicutes</taxon>
        <taxon>Selenomonadales</taxon>
        <taxon>Sporomusaceae</taxon>
        <taxon>Sporomusa</taxon>
    </lineage>
</organism>
<evidence type="ECO:0000256" key="1">
    <source>
        <dbReference type="ARBA" id="ARBA00003489"/>
    </source>
</evidence>
<feature type="domain" description="Solute-binding protein family 5" evidence="10">
    <location>
        <begin position="79"/>
        <end position="435"/>
    </location>
</feature>
<name>A0A1W1ZMZ3_9FIRM</name>
<keyword evidence="6" id="KW-0813">Transport</keyword>
<dbReference type="InterPro" id="IPR000914">
    <property type="entry name" value="SBP_5_dom"/>
</dbReference>
<dbReference type="Pfam" id="PF00496">
    <property type="entry name" value="SBP_bac_5"/>
    <property type="match status" value="1"/>
</dbReference>
<dbReference type="Gene3D" id="3.40.190.10">
    <property type="entry name" value="Periplasmic binding protein-like II"/>
    <property type="match status" value="1"/>
</dbReference>
<dbReference type="CDD" id="cd08499">
    <property type="entry name" value="PBP2_Ylib_like"/>
    <property type="match status" value="1"/>
</dbReference>
<comment type="function">
    <text evidence="1">Part of the ABC transporter complex GsiABCD involved in glutathione import. Binds glutathione.</text>
</comment>
<dbReference type="RefSeq" id="WP_084574734.1">
    <property type="nucleotide sequence ID" value="NZ_CP155572.1"/>
</dbReference>
<dbReference type="PROSITE" id="PS51257">
    <property type="entry name" value="PROKAR_LIPOPROTEIN"/>
    <property type="match status" value="1"/>
</dbReference>
<dbReference type="Gene3D" id="3.90.76.10">
    <property type="entry name" value="Dipeptide-binding Protein, Domain 1"/>
    <property type="match status" value="1"/>
</dbReference>
<evidence type="ECO:0000313" key="12">
    <source>
        <dbReference type="Proteomes" id="UP000192738"/>
    </source>
</evidence>
<dbReference type="STRING" id="112901.SAMN04488500_10471"/>
<evidence type="ECO:0000256" key="9">
    <source>
        <dbReference type="SAM" id="SignalP"/>
    </source>
</evidence>
<proteinExistence type="inferred from homology"/>
<evidence type="ECO:0000256" key="5">
    <source>
        <dbReference type="ARBA" id="ARBA00017393"/>
    </source>
</evidence>
<dbReference type="PANTHER" id="PTHR30290">
    <property type="entry name" value="PERIPLASMIC BINDING COMPONENT OF ABC TRANSPORTER"/>
    <property type="match status" value="1"/>
</dbReference>
<comment type="subcellular location">
    <subcellularLocation>
        <location evidence="2">Cell membrane</location>
        <topology evidence="2">Lipid-anchor</topology>
    </subcellularLocation>
    <subcellularLocation>
        <location evidence="3">Periplasm</location>
    </subcellularLocation>
</comment>
<keyword evidence="8" id="KW-0574">Periplasm</keyword>
<dbReference type="AlphaFoldDB" id="A0A1W1ZMZ3"/>
<dbReference type="GO" id="GO:0042938">
    <property type="term" value="P:dipeptide transport"/>
    <property type="evidence" value="ECO:0007669"/>
    <property type="project" value="TreeGrafter"/>
</dbReference>
<evidence type="ECO:0000256" key="3">
    <source>
        <dbReference type="ARBA" id="ARBA00004418"/>
    </source>
</evidence>
<dbReference type="Gene3D" id="3.10.105.10">
    <property type="entry name" value="Dipeptide-binding Protein, Domain 3"/>
    <property type="match status" value="1"/>
</dbReference>
<dbReference type="GO" id="GO:0043190">
    <property type="term" value="C:ATP-binding cassette (ABC) transporter complex"/>
    <property type="evidence" value="ECO:0007669"/>
    <property type="project" value="InterPro"/>
</dbReference>
<dbReference type="PIRSF" id="PIRSF002741">
    <property type="entry name" value="MppA"/>
    <property type="match status" value="1"/>
</dbReference>
<dbReference type="InterPro" id="IPR030678">
    <property type="entry name" value="Peptide/Ni-bd"/>
</dbReference>
<evidence type="ECO:0000256" key="7">
    <source>
        <dbReference type="ARBA" id="ARBA00022729"/>
    </source>
</evidence>
<dbReference type="Proteomes" id="UP000192738">
    <property type="component" value="Unassembled WGS sequence"/>
</dbReference>
<sequence length="521" mass="57668">MKPSRMISLLLIGMLAFTMLLAGCSKSNQAAGDKKPSELVIAQDANPTTMDPHDTQDTLAYGIQKTMYEGLLGFDKDMKVIPVLAEAMPELAKDAKSITFKLKKGVKFQDGTDFNAEAVKANIDRLKDPANKLKRASLYTAIDHVEIIDPYTVKIVLNKPFAPILQAFAHPAGLMISPKAIKEYGKDLNRHPVGTGPFQFVEWKDGQYVIVKKFDAYWDKANAAKVDKITFKPVTESASRVAMLKTGEAQFIYPLPSEQVEAIKGDSNIVVDQAQSIIERYVVFNVTKKPFDDKRIRQALNYAVDKDALAKVVYKGFASAPESAFAPKVWGFQKQQMYAYDVEKAKKLLAEAGVPNGFEVTLWTPNDTVRAKLAEFVQQQWQAIGVKATIQQMDFVTLTNQLSVKPEESKLQVAISGWSPSTGEADWGIRPLLTKNMFPTAGFNVGFYANDQLEKFVTTGLESGDEKERLNAYGEAQKTIVEDAPWVFLTVQDNLAGKRKNLSGVYVLPDAALDVRGAAFQ</sequence>
<evidence type="ECO:0000256" key="6">
    <source>
        <dbReference type="ARBA" id="ARBA00022448"/>
    </source>
</evidence>
<dbReference type="InterPro" id="IPR023765">
    <property type="entry name" value="SBP_5_CS"/>
</dbReference>
<feature type="signal peptide" evidence="9">
    <location>
        <begin position="1"/>
        <end position="30"/>
    </location>
</feature>
<evidence type="ECO:0000256" key="8">
    <source>
        <dbReference type="ARBA" id="ARBA00022764"/>
    </source>
</evidence>
<protein>
    <recommendedName>
        <fullName evidence="5">Glutathione-binding protein GsiB</fullName>
    </recommendedName>
</protein>
<dbReference type="GO" id="GO:1904680">
    <property type="term" value="F:peptide transmembrane transporter activity"/>
    <property type="evidence" value="ECO:0007669"/>
    <property type="project" value="TreeGrafter"/>
</dbReference>
<evidence type="ECO:0000313" key="11">
    <source>
        <dbReference type="EMBL" id="SMC49764.1"/>
    </source>
</evidence>
<dbReference type="SUPFAM" id="SSF53850">
    <property type="entry name" value="Periplasmic binding protein-like II"/>
    <property type="match status" value="1"/>
</dbReference>
<evidence type="ECO:0000256" key="4">
    <source>
        <dbReference type="ARBA" id="ARBA00005695"/>
    </source>
</evidence>
<dbReference type="PROSITE" id="PS01040">
    <property type="entry name" value="SBP_BACTERIAL_5"/>
    <property type="match status" value="1"/>
</dbReference>
<evidence type="ECO:0000259" key="10">
    <source>
        <dbReference type="Pfam" id="PF00496"/>
    </source>
</evidence>
<feature type="chain" id="PRO_5012529130" description="Glutathione-binding protein GsiB" evidence="9">
    <location>
        <begin position="31"/>
        <end position="521"/>
    </location>
</feature>
<dbReference type="GO" id="GO:0030288">
    <property type="term" value="C:outer membrane-bounded periplasmic space"/>
    <property type="evidence" value="ECO:0007669"/>
    <property type="project" value="TreeGrafter"/>
</dbReference>
<dbReference type="EMBL" id="FWXI01000004">
    <property type="protein sequence ID" value="SMC49764.1"/>
    <property type="molecule type" value="Genomic_DNA"/>
</dbReference>
<keyword evidence="12" id="KW-1185">Reference proteome</keyword>
<comment type="similarity">
    <text evidence="4">Belongs to the bacterial solute-binding protein 5 family.</text>
</comment>
<dbReference type="PANTHER" id="PTHR30290:SF32">
    <property type="entry name" value="GLUTATHIONE-BINDING PROTEIN GSIB"/>
    <property type="match status" value="1"/>
</dbReference>
<dbReference type="OrthoDB" id="9772924at2"/>
<accession>A0A1W1ZMZ3</accession>
<keyword evidence="7 9" id="KW-0732">Signal</keyword>
<gene>
    <name evidence="11" type="ORF">SAMN04488500_10471</name>
</gene>